<name>H9D1F9_9CAUD</name>
<evidence type="ECO:0000313" key="3">
    <source>
        <dbReference type="Proteomes" id="UP000004791"/>
    </source>
</evidence>
<dbReference type="Pfam" id="PF12789">
    <property type="entry name" value="PTR"/>
    <property type="match status" value="1"/>
</dbReference>
<dbReference type="Proteomes" id="UP000004791">
    <property type="component" value="Segment"/>
</dbReference>
<feature type="region of interest" description="Disordered" evidence="1">
    <location>
        <begin position="101"/>
        <end position="152"/>
    </location>
</feature>
<feature type="region of interest" description="Disordered" evidence="1">
    <location>
        <begin position="405"/>
        <end position="459"/>
    </location>
</feature>
<feature type="compositionally biased region" description="Low complexity" evidence="1">
    <location>
        <begin position="109"/>
        <end position="128"/>
    </location>
</feature>
<organism evidence="2 3">
    <name type="scientific">Salinivibrio phage CW02</name>
    <dbReference type="NCBI Taxonomy" id="1161935"/>
    <lineage>
        <taxon>Viruses</taxon>
        <taxon>Duplodnaviria</taxon>
        <taxon>Heunggongvirae</taxon>
        <taxon>Uroviricota</taxon>
        <taxon>Caudoviricetes</taxon>
        <taxon>Zobellviridae</taxon>
        <taxon>Salinovirus</taxon>
        <taxon>Salinovirus utanense</taxon>
    </lineage>
</organism>
<proteinExistence type="predicted"/>
<sequence length="608" mass="64888">MSGEKFKALSKALGESSQINEMERKYWLAVSEGSVGGSGAGISEDMFFSNTAERDTFTTDNPDLISQGVVCAVDNGVGGYDYYQWEESSTSWKDANLIFQGRKGDKGDVGPQGPQGPQGEEGPQGPKGDSFDGFHSSLSGKNATNSHPISAITGLQGSLDSKVGLSDPRLSDSREWEAPTVGLTEAQERLSGDRKAWSALRVGQAIIAWWDSTGNQDKLDDFIDGATLQSELDGKVDKVVGFSLSEENYTQSEKDKLASLESSKFRGLYSSLTDLEAAEPSANAGEYAFVDGGAGNPNKLYVWDNGAWEIVTGEIATLTPSDVKSLLLQNADTNNFGDAEKAKLESAVTDTELSNALTDYANIVHSHSISQVSGLQSELDSKAANGHGHEISDVSGLQMELDSKVDGVSGKGLSTEDYSSGEKNKLAGVEDGATANSTDAELRDRSTHTGTQPHTTITGLGTAATSNVTTSRDDKNIGRLLRVGDFGLGLSRPLVSGLDFHTLDTGDYSGTVGGVVNGPFGDVFFGTVSVRKRDDIPDRKVIKASLISGVGTSHRWVKYQTVAGWTPWYLIYDQSNLQKATNSTPETDDDSFMTKKQVIDLLSEKGLI</sequence>
<accession>H9D1F9</accession>
<evidence type="ECO:0000256" key="1">
    <source>
        <dbReference type="SAM" id="MobiDB-lite"/>
    </source>
</evidence>
<protein>
    <submittedName>
        <fullName evidence="2">Putative tail fiber</fullName>
    </submittedName>
</protein>
<reference evidence="2 3" key="1">
    <citation type="journal article" date="2012" name="J. Virol.">
        <title>Sequence and structural characterization of great salt lake bacteriophage CW02, a member of the T7-like supergroup.</title>
        <authorList>
            <person name="Shen P.S."/>
            <person name="Domek M.J."/>
            <person name="Sanz-Garcia E."/>
            <person name="Makaju A."/>
            <person name="Taylor R.M."/>
            <person name="Hoggan R."/>
            <person name="Culumber M.D."/>
            <person name="Oberg C.J."/>
            <person name="Breakwell D.P."/>
            <person name="Prince J.T."/>
            <person name="Belnap D.M."/>
        </authorList>
    </citation>
    <scope>NUCLEOTIDE SEQUENCE [LARGE SCALE GENOMIC DNA]</scope>
</reference>
<feature type="compositionally biased region" description="Low complexity" evidence="1">
    <location>
        <begin position="448"/>
        <end position="459"/>
    </location>
</feature>
<dbReference type="RefSeq" id="YP_007010546.1">
    <property type="nucleotide sequence ID" value="NC_019540.1"/>
</dbReference>
<keyword evidence="3" id="KW-1185">Reference proteome</keyword>
<dbReference type="Gene3D" id="1.20.5.320">
    <property type="entry name" value="6-Phosphogluconate Dehydrogenase, domain 3"/>
    <property type="match status" value="1"/>
</dbReference>
<dbReference type="GeneID" id="14016720"/>
<evidence type="ECO:0000313" key="2">
    <source>
        <dbReference type="EMBL" id="AFE86201.1"/>
    </source>
</evidence>
<feature type="compositionally biased region" description="Polar residues" evidence="1">
    <location>
        <begin position="136"/>
        <end position="152"/>
    </location>
</feature>
<dbReference type="EMBL" id="JQ446452">
    <property type="protein sequence ID" value="AFE86201.1"/>
    <property type="molecule type" value="Genomic_DNA"/>
</dbReference>
<dbReference type="KEGG" id="vg:14016720"/>